<dbReference type="Proteomes" id="UP000463871">
    <property type="component" value="Chromosome"/>
</dbReference>
<evidence type="ECO:0000256" key="7">
    <source>
        <dbReference type="ARBA" id="ARBA00022909"/>
    </source>
</evidence>
<dbReference type="GO" id="GO:0016301">
    <property type="term" value="F:kinase activity"/>
    <property type="evidence" value="ECO:0007669"/>
    <property type="project" value="UniProtKB-KW"/>
</dbReference>
<evidence type="ECO:0000256" key="8">
    <source>
        <dbReference type="SAM" id="MobiDB-lite"/>
    </source>
</evidence>
<evidence type="ECO:0000313" key="10">
    <source>
        <dbReference type="EMBL" id="QHQ52964.1"/>
    </source>
</evidence>
<dbReference type="InterPro" id="IPR035907">
    <property type="entry name" value="Hppk_sf"/>
</dbReference>
<dbReference type="PANTHER" id="PTHR43071">
    <property type="entry name" value="2-AMINO-4-HYDROXY-6-HYDROXYMETHYLDIHYDROPTERIDINE PYROPHOSPHOKINASE"/>
    <property type="match status" value="1"/>
</dbReference>
<name>A0AAE6SLK8_AERME</name>
<dbReference type="SUPFAM" id="SSF55083">
    <property type="entry name" value="6-hydroxymethyl-7,8-dihydropterin pyrophosphokinase, HPPK"/>
    <property type="match status" value="1"/>
</dbReference>
<evidence type="ECO:0000256" key="6">
    <source>
        <dbReference type="ARBA" id="ARBA00022840"/>
    </source>
</evidence>
<dbReference type="AlphaFoldDB" id="A0AAE6SLK8"/>
<feature type="domain" description="7,8-dihydro-6-hydroxymethylpterin-pyrophosphokinase" evidence="9">
    <location>
        <begin position="5"/>
        <end position="100"/>
    </location>
</feature>
<evidence type="ECO:0000313" key="11">
    <source>
        <dbReference type="Proteomes" id="UP000463871"/>
    </source>
</evidence>
<keyword evidence="6" id="KW-0067">ATP-binding</keyword>
<comment type="pathway">
    <text evidence="1">Cofactor biosynthesis; tetrahydrofolate biosynthesis; 2-amino-4-hydroxy-6-hydroxymethyl-7,8-dihydropteridine diphosphate from 7,8-dihydroneopterin triphosphate: step 4/4.</text>
</comment>
<sequence length="182" mass="20184">MFYLCSIGSNLDPAQHVSQAVEELLARFGQLRLSSVIQTTPVGMRSHHDFLNCLFVVQSELSAAQLKAEFVTMELAHGRDRGNPLCKVTDRPLDIDILASHERDAFAGVAVDAYLGDLLAEMYEGERVGAHKVTLRLRTSKVFAQQAFGQQPVALRQPTDERQELSAVPPDMPAHQATIRHH</sequence>
<proteinExistence type="predicted"/>
<protein>
    <recommendedName>
        <fullName evidence="2">2-amino-4-hydroxy-6-hydroxymethyldihydropteridine diphosphokinase</fullName>
        <ecNumber evidence="2">2.7.6.3</ecNumber>
    </recommendedName>
</protein>
<dbReference type="InterPro" id="IPR000550">
    <property type="entry name" value="Hppk"/>
</dbReference>
<feature type="region of interest" description="Disordered" evidence="8">
    <location>
        <begin position="154"/>
        <end position="182"/>
    </location>
</feature>
<dbReference type="Gene3D" id="3.30.70.560">
    <property type="entry name" value="7,8-Dihydro-6-hydroxymethylpterin-pyrophosphokinase HPPK"/>
    <property type="match status" value="1"/>
</dbReference>
<organism evidence="10 11">
    <name type="scientific">Aeromonas media</name>
    <dbReference type="NCBI Taxonomy" id="651"/>
    <lineage>
        <taxon>Bacteria</taxon>
        <taxon>Pseudomonadati</taxon>
        <taxon>Pseudomonadota</taxon>
        <taxon>Gammaproteobacteria</taxon>
        <taxon>Aeromonadales</taxon>
        <taxon>Aeromonadaceae</taxon>
        <taxon>Aeromonas</taxon>
    </lineage>
</organism>
<dbReference type="GO" id="GO:0005524">
    <property type="term" value="F:ATP binding"/>
    <property type="evidence" value="ECO:0007669"/>
    <property type="project" value="UniProtKB-KW"/>
</dbReference>
<evidence type="ECO:0000256" key="5">
    <source>
        <dbReference type="ARBA" id="ARBA00022777"/>
    </source>
</evidence>
<keyword evidence="4" id="KW-0547">Nucleotide-binding</keyword>
<evidence type="ECO:0000256" key="4">
    <source>
        <dbReference type="ARBA" id="ARBA00022741"/>
    </source>
</evidence>
<evidence type="ECO:0000256" key="1">
    <source>
        <dbReference type="ARBA" id="ARBA00005051"/>
    </source>
</evidence>
<dbReference type="PANTHER" id="PTHR43071:SF2">
    <property type="entry name" value="2-AMINO-4-HYDROXY-6-HYDROXYMETHYLDIHYDROPTERIDINE PYROPHOSPHOKINASE"/>
    <property type="match status" value="1"/>
</dbReference>
<dbReference type="EMBL" id="CP047962">
    <property type="protein sequence ID" value="QHQ52964.1"/>
    <property type="molecule type" value="Genomic_DNA"/>
</dbReference>
<evidence type="ECO:0000256" key="3">
    <source>
        <dbReference type="ARBA" id="ARBA00022679"/>
    </source>
</evidence>
<dbReference type="GO" id="GO:0046656">
    <property type="term" value="P:folic acid biosynthetic process"/>
    <property type="evidence" value="ECO:0007669"/>
    <property type="project" value="UniProtKB-KW"/>
</dbReference>
<dbReference type="GO" id="GO:0003848">
    <property type="term" value="F:2-amino-4-hydroxy-6-hydroxymethyldihydropteridine diphosphokinase activity"/>
    <property type="evidence" value="ECO:0007669"/>
    <property type="project" value="UniProtKB-EC"/>
</dbReference>
<keyword evidence="7" id="KW-0289">Folate biosynthesis</keyword>
<keyword evidence="3" id="KW-0808">Transferase</keyword>
<dbReference type="Pfam" id="PF01288">
    <property type="entry name" value="HPPK"/>
    <property type="match status" value="1"/>
</dbReference>
<gene>
    <name evidence="10" type="ORF">GWI30_20420</name>
</gene>
<accession>A0AAE6SLK8</accession>
<reference evidence="10 11" key="1">
    <citation type="submission" date="2020-01" db="EMBL/GenBank/DDBJ databases">
        <title>Complete genome of Aeromonas media MC64.</title>
        <authorList>
            <person name="Cao G."/>
            <person name="Fu J."/>
            <person name="Zhong C."/>
        </authorList>
    </citation>
    <scope>NUCLEOTIDE SEQUENCE [LARGE SCALE GENOMIC DNA]</scope>
    <source>
        <strain evidence="10 11">MC64</strain>
    </source>
</reference>
<dbReference type="EC" id="2.7.6.3" evidence="2"/>
<evidence type="ECO:0000259" key="9">
    <source>
        <dbReference type="Pfam" id="PF01288"/>
    </source>
</evidence>
<dbReference type="RefSeq" id="WP_161507668.1">
    <property type="nucleotide sequence ID" value="NZ_AP022188.1"/>
</dbReference>
<keyword evidence="5" id="KW-0418">Kinase</keyword>
<evidence type="ECO:0000256" key="2">
    <source>
        <dbReference type="ARBA" id="ARBA00013253"/>
    </source>
</evidence>